<proteinExistence type="inferred from homology"/>
<keyword evidence="8" id="KW-0414">Isoprene biosynthesis</keyword>
<dbReference type="EC" id="2.5.1.10" evidence="3"/>
<evidence type="ECO:0000256" key="5">
    <source>
        <dbReference type="ARBA" id="ARBA00022679"/>
    </source>
</evidence>
<dbReference type="SUPFAM" id="SSF48576">
    <property type="entry name" value="Terpenoid synthases"/>
    <property type="match status" value="1"/>
</dbReference>
<dbReference type="PROSITE" id="PS00444">
    <property type="entry name" value="POLYPRENYL_SYNTHASE_2"/>
    <property type="match status" value="1"/>
</dbReference>
<dbReference type="GO" id="GO:0016114">
    <property type="term" value="P:terpenoid biosynthetic process"/>
    <property type="evidence" value="ECO:0007669"/>
    <property type="project" value="UniProtKB-ARBA"/>
</dbReference>
<dbReference type="SFLD" id="SFLDG01017">
    <property type="entry name" value="Polyprenyl_Transferase_Like"/>
    <property type="match status" value="1"/>
</dbReference>
<evidence type="ECO:0000256" key="10">
    <source>
        <dbReference type="ARBA" id="ARBA00032873"/>
    </source>
</evidence>
<evidence type="ECO:0000256" key="2">
    <source>
        <dbReference type="ARBA" id="ARBA00006706"/>
    </source>
</evidence>
<evidence type="ECO:0000256" key="8">
    <source>
        <dbReference type="ARBA" id="ARBA00023229"/>
    </source>
</evidence>
<keyword evidence="14" id="KW-1185">Reference proteome</keyword>
<dbReference type="Gene3D" id="1.10.600.10">
    <property type="entry name" value="Farnesyl Diphosphate Synthase"/>
    <property type="match status" value="1"/>
</dbReference>
<evidence type="ECO:0000256" key="12">
    <source>
        <dbReference type="RuleBase" id="RU004466"/>
    </source>
</evidence>
<dbReference type="InterPro" id="IPR053378">
    <property type="entry name" value="Prenyl_diphosphate_synthase"/>
</dbReference>
<dbReference type="GO" id="GO:0005737">
    <property type="term" value="C:cytoplasm"/>
    <property type="evidence" value="ECO:0007669"/>
    <property type="project" value="UniProtKB-ARBA"/>
</dbReference>
<evidence type="ECO:0000256" key="3">
    <source>
        <dbReference type="ARBA" id="ARBA00012439"/>
    </source>
</evidence>
<dbReference type="GO" id="GO:0004337">
    <property type="term" value="F:(2E,6E)-farnesyl diphosphate synthase activity"/>
    <property type="evidence" value="ECO:0007669"/>
    <property type="project" value="UniProtKB-EC"/>
</dbReference>
<protein>
    <recommendedName>
        <fullName evidence="4">Farnesyl diphosphate synthase</fullName>
        <ecNumber evidence="3">2.5.1.10</ecNumber>
    </recommendedName>
    <alternativeName>
        <fullName evidence="10">(2E,6E)-farnesyl diphosphate synthase</fullName>
    </alternativeName>
    <alternativeName>
        <fullName evidence="9">Geranyltranstransferase</fullName>
    </alternativeName>
</protein>
<keyword evidence="7" id="KW-0460">Magnesium</keyword>
<evidence type="ECO:0000256" key="11">
    <source>
        <dbReference type="ARBA" id="ARBA00049399"/>
    </source>
</evidence>
<evidence type="ECO:0000313" key="13">
    <source>
        <dbReference type="EMBL" id="RKD72956.1"/>
    </source>
</evidence>
<dbReference type="GO" id="GO:0046872">
    <property type="term" value="F:metal ion binding"/>
    <property type="evidence" value="ECO:0007669"/>
    <property type="project" value="UniProtKB-KW"/>
</dbReference>
<comment type="similarity">
    <text evidence="2 12">Belongs to the FPP/GGPP synthase family.</text>
</comment>
<evidence type="ECO:0000256" key="4">
    <source>
        <dbReference type="ARBA" id="ARBA00015100"/>
    </source>
</evidence>
<comment type="catalytic activity">
    <reaction evidence="11">
        <text>isopentenyl diphosphate + (2E)-geranyl diphosphate = (2E,6E)-farnesyl diphosphate + diphosphate</text>
        <dbReference type="Rhea" id="RHEA:19361"/>
        <dbReference type="ChEBI" id="CHEBI:33019"/>
        <dbReference type="ChEBI" id="CHEBI:58057"/>
        <dbReference type="ChEBI" id="CHEBI:128769"/>
        <dbReference type="ChEBI" id="CHEBI:175763"/>
        <dbReference type="EC" id="2.5.1.10"/>
    </reaction>
</comment>
<dbReference type="PROSITE" id="PS00723">
    <property type="entry name" value="POLYPRENYL_SYNTHASE_1"/>
    <property type="match status" value="1"/>
</dbReference>
<sequence length="294" mass="32409">MNKQLESFISANKRRIDEVLPQTVQNLSMPAALKESMLYSIEAGGKRVRPLLLLAAFQSYQESRDNVVQAACAVELIHTYSLIHDDLPAMDDDDYRRGKLTNHKVYGEAHAILAGDAMLTRAFELLAELPDTSDHSKVMLILELSRAAGAEGMVGGQVADMEGEKSTLNLQELESIHHRKTGDLLGFSIIAGGILAGAPEEDLSKLRAFGRELGLVFQIKDDILDVEGDSIEMGKPAGSDENKDKSTYPKLLSLEGAKEKLSWHAEKAKEYAGQLNGKSEILTEFVEYIQHRTK</sequence>
<name>A0A419V3H4_9BACL</name>
<dbReference type="SFLD" id="SFLDS00005">
    <property type="entry name" value="Isoprenoid_Synthase_Type_I"/>
    <property type="match status" value="1"/>
</dbReference>
<dbReference type="AlphaFoldDB" id="A0A419V3H4"/>
<dbReference type="InterPro" id="IPR008949">
    <property type="entry name" value="Isoprenoid_synthase_dom_sf"/>
</dbReference>
<evidence type="ECO:0000256" key="7">
    <source>
        <dbReference type="ARBA" id="ARBA00022842"/>
    </source>
</evidence>
<dbReference type="FunFam" id="1.10.600.10:FF:000001">
    <property type="entry name" value="Geranylgeranyl diphosphate synthase"/>
    <property type="match status" value="1"/>
</dbReference>
<organism evidence="13 14">
    <name type="scientific">Sinobaca qinghaiensis</name>
    <dbReference type="NCBI Taxonomy" id="342944"/>
    <lineage>
        <taxon>Bacteria</taxon>
        <taxon>Bacillati</taxon>
        <taxon>Bacillota</taxon>
        <taxon>Bacilli</taxon>
        <taxon>Bacillales</taxon>
        <taxon>Sporolactobacillaceae</taxon>
        <taxon>Sinobaca</taxon>
    </lineage>
</organism>
<dbReference type="InterPro" id="IPR000092">
    <property type="entry name" value="Polyprenyl_synt"/>
</dbReference>
<dbReference type="PANTHER" id="PTHR43281">
    <property type="entry name" value="FARNESYL DIPHOSPHATE SYNTHASE"/>
    <property type="match status" value="1"/>
</dbReference>
<evidence type="ECO:0000313" key="14">
    <source>
        <dbReference type="Proteomes" id="UP000285120"/>
    </source>
</evidence>
<dbReference type="NCBIfam" id="NF045485">
    <property type="entry name" value="FPPsyn"/>
    <property type="match status" value="1"/>
</dbReference>
<reference evidence="13 14" key="1">
    <citation type="submission" date="2018-09" db="EMBL/GenBank/DDBJ databases">
        <title>Genomic Encyclopedia of Archaeal and Bacterial Type Strains, Phase II (KMG-II): from individual species to whole genera.</title>
        <authorList>
            <person name="Goeker M."/>
        </authorList>
    </citation>
    <scope>NUCLEOTIDE SEQUENCE [LARGE SCALE GENOMIC DNA]</scope>
    <source>
        <strain evidence="13 14">DSM 17008</strain>
    </source>
</reference>
<evidence type="ECO:0000256" key="9">
    <source>
        <dbReference type="ARBA" id="ARBA00032380"/>
    </source>
</evidence>
<dbReference type="PANTHER" id="PTHR43281:SF1">
    <property type="entry name" value="FARNESYL DIPHOSPHATE SYNTHASE"/>
    <property type="match status" value="1"/>
</dbReference>
<gene>
    <name evidence="13" type="ORF">ATL39_2153</name>
</gene>
<comment type="cofactor">
    <cofactor evidence="1">
        <name>Mg(2+)</name>
        <dbReference type="ChEBI" id="CHEBI:18420"/>
    </cofactor>
</comment>
<dbReference type="EMBL" id="RAPK01000009">
    <property type="protein sequence ID" value="RKD72956.1"/>
    <property type="molecule type" value="Genomic_DNA"/>
</dbReference>
<evidence type="ECO:0000256" key="1">
    <source>
        <dbReference type="ARBA" id="ARBA00001946"/>
    </source>
</evidence>
<dbReference type="InterPro" id="IPR033749">
    <property type="entry name" value="Polyprenyl_synt_CS"/>
</dbReference>
<dbReference type="Proteomes" id="UP000285120">
    <property type="component" value="Unassembled WGS sequence"/>
</dbReference>
<keyword evidence="6" id="KW-0479">Metal-binding</keyword>
<dbReference type="RefSeq" id="WP_120193345.1">
    <property type="nucleotide sequence ID" value="NZ_RAPK01000009.1"/>
</dbReference>
<dbReference type="OrthoDB" id="9805316at2"/>
<keyword evidence="5 12" id="KW-0808">Transferase</keyword>
<accession>A0A419V3H4</accession>
<evidence type="ECO:0000256" key="6">
    <source>
        <dbReference type="ARBA" id="ARBA00022723"/>
    </source>
</evidence>
<dbReference type="Pfam" id="PF00348">
    <property type="entry name" value="polyprenyl_synt"/>
    <property type="match status" value="1"/>
</dbReference>
<comment type="caution">
    <text evidence="13">The sequence shown here is derived from an EMBL/GenBank/DDBJ whole genome shotgun (WGS) entry which is preliminary data.</text>
</comment>
<dbReference type="CDD" id="cd00685">
    <property type="entry name" value="Trans_IPPS_HT"/>
    <property type="match status" value="1"/>
</dbReference>